<dbReference type="EMBL" id="JACSDZ010000016">
    <property type="protein sequence ID" value="KAF7385585.1"/>
    <property type="molecule type" value="Genomic_DNA"/>
</dbReference>
<organism evidence="1 2">
    <name type="scientific">Vespula germanica</name>
    <name type="common">German yellow jacket</name>
    <name type="synonym">Paravespula germanica</name>
    <dbReference type="NCBI Taxonomy" id="30212"/>
    <lineage>
        <taxon>Eukaryota</taxon>
        <taxon>Metazoa</taxon>
        <taxon>Ecdysozoa</taxon>
        <taxon>Arthropoda</taxon>
        <taxon>Hexapoda</taxon>
        <taxon>Insecta</taxon>
        <taxon>Pterygota</taxon>
        <taxon>Neoptera</taxon>
        <taxon>Endopterygota</taxon>
        <taxon>Hymenoptera</taxon>
        <taxon>Apocrita</taxon>
        <taxon>Aculeata</taxon>
        <taxon>Vespoidea</taxon>
        <taxon>Vespidae</taxon>
        <taxon>Vespinae</taxon>
        <taxon>Vespula</taxon>
    </lineage>
</organism>
<evidence type="ECO:0000313" key="2">
    <source>
        <dbReference type="Proteomes" id="UP000617340"/>
    </source>
</evidence>
<comment type="caution">
    <text evidence="1">The sequence shown here is derived from an EMBL/GenBank/DDBJ whole genome shotgun (WGS) entry which is preliminary data.</text>
</comment>
<protein>
    <submittedName>
        <fullName evidence="1">Uncharacterized protein</fullName>
    </submittedName>
</protein>
<sequence length="66" mass="6588">MKVEVAKEIATTTAAVTATSATAATAAVTATSATAATAAAAVNDEGLASKYLYAPNDKQGKLEERE</sequence>
<dbReference type="Proteomes" id="UP000617340">
    <property type="component" value="Unassembled WGS sequence"/>
</dbReference>
<proteinExistence type="predicted"/>
<gene>
    <name evidence="1" type="ORF">HZH68_014015</name>
</gene>
<name>A0A834JCN3_VESGE</name>
<reference evidence="1" key="1">
    <citation type="journal article" date="2020" name="G3 (Bethesda)">
        <title>High-Quality Assemblies for Three Invasive Social Wasps from the &lt;i&gt;Vespula&lt;/i&gt; Genus.</title>
        <authorList>
            <person name="Harrop T.W.R."/>
            <person name="Guhlin J."/>
            <person name="McLaughlin G.M."/>
            <person name="Permina E."/>
            <person name="Stockwell P."/>
            <person name="Gilligan J."/>
            <person name="Le Lec M.F."/>
            <person name="Gruber M.A.M."/>
            <person name="Quinn O."/>
            <person name="Lovegrove M."/>
            <person name="Duncan E.J."/>
            <person name="Remnant E.J."/>
            <person name="Van Eeckhoven J."/>
            <person name="Graham B."/>
            <person name="Knapp R.A."/>
            <person name="Langford K.W."/>
            <person name="Kronenberg Z."/>
            <person name="Press M.O."/>
            <person name="Eacker S.M."/>
            <person name="Wilson-Rankin E.E."/>
            <person name="Purcell J."/>
            <person name="Lester P.J."/>
            <person name="Dearden P.K."/>
        </authorList>
    </citation>
    <scope>NUCLEOTIDE SEQUENCE</scope>
    <source>
        <strain evidence="1">Linc-1</strain>
    </source>
</reference>
<keyword evidence="2" id="KW-1185">Reference proteome</keyword>
<evidence type="ECO:0000313" key="1">
    <source>
        <dbReference type="EMBL" id="KAF7385585.1"/>
    </source>
</evidence>
<accession>A0A834JCN3</accession>
<dbReference type="AlphaFoldDB" id="A0A834JCN3"/>